<dbReference type="PANTHER" id="PTHR42920:SF5">
    <property type="entry name" value="EAMA DOMAIN-CONTAINING PROTEIN"/>
    <property type="match status" value="1"/>
</dbReference>
<feature type="transmembrane region" description="Helical" evidence="6">
    <location>
        <begin position="220"/>
        <end position="241"/>
    </location>
</feature>
<keyword evidence="4 6" id="KW-1133">Transmembrane helix</keyword>
<dbReference type="Proteomes" id="UP000051952">
    <property type="component" value="Unassembled WGS sequence"/>
</dbReference>
<evidence type="ECO:0000256" key="4">
    <source>
        <dbReference type="ARBA" id="ARBA00022989"/>
    </source>
</evidence>
<evidence type="ECO:0000256" key="3">
    <source>
        <dbReference type="ARBA" id="ARBA00022692"/>
    </source>
</evidence>
<sequence>MSAHTKSTSSSMPFEQASKDDALGAALQPPKASSLRYHLALGASQAMFSASMTIVRAAYRSSAEVSPIVIVWSRLFISTCLFTGIHLFRGQRRRKEIALSTIADFSSDHAHVDEFNGLSRALKIRCIVLGAVCNTVNLLAAAGGLKYSNAVTAGGIQCAVPPVTCVMAYFVYGEMLPMTKVVALILAVLGNMIMTQIWCMFTTTSDHCAPQQASTEGSTYYFGCLCAVASVTVWCTYLVFQRPVVQVLPSSEFLFRSCIYGLCSMSLIALCMWTMIWDEITTPGVMSPNVFVAIGFSGVITSGLAYYLVSLGLSGVSPSAAAIYFCSQSVLVCVFSTIFLGEGMSLLQAGGGLLVVAGMLLNASMNSSFLNECSTRTLPPEVDPRRLP</sequence>
<evidence type="ECO:0000256" key="1">
    <source>
        <dbReference type="ARBA" id="ARBA00004651"/>
    </source>
</evidence>
<feature type="transmembrane region" description="Helical" evidence="6">
    <location>
        <begin position="181"/>
        <end position="200"/>
    </location>
</feature>
<dbReference type="Pfam" id="PF00892">
    <property type="entry name" value="EamA"/>
    <property type="match status" value="2"/>
</dbReference>
<dbReference type="InterPro" id="IPR051258">
    <property type="entry name" value="Diverse_Substrate_Transporter"/>
</dbReference>
<keyword evidence="5 6" id="KW-0472">Membrane</keyword>
<feature type="transmembrane region" description="Helical" evidence="6">
    <location>
        <begin position="346"/>
        <end position="363"/>
    </location>
</feature>
<dbReference type="VEuPathDB" id="TriTrypDB:BSAL_83195"/>
<organism evidence="8 9">
    <name type="scientific">Bodo saltans</name>
    <name type="common">Flagellated protozoan</name>
    <dbReference type="NCBI Taxonomy" id="75058"/>
    <lineage>
        <taxon>Eukaryota</taxon>
        <taxon>Discoba</taxon>
        <taxon>Euglenozoa</taxon>
        <taxon>Kinetoplastea</taxon>
        <taxon>Metakinetoplastina</taxon>
        <taxon>Eubodonida</taxon>
        <taxon>Bodonidae</taxon>
        <taxon>Bodo</taxon>
    </lineage>
</organism>
<keyword evidence="3 6" id="KW-0812">Transmembrane</keyword>
<feature type="domain" description="EamA" evidence="7">
    <location>
        <begin position="46"/>
        <end position="194"/>
    </location>
</feature>
<feature type="transmembrane region" description="Helical" evidence="6">
    <location>
        <begin position="126"/>
        <end position="145"/>
    </location>
</feature>
<keyword evidence="2" id="KW-1003">Cell membrane</keyword>
<reference evidence="9" key="1">
    <citation type="submission" date="2015-09" db="EMBL/GenBank/DDBJ databases">
        <authorList>
            <consortium name="Pathogen Informatics"/>
        </authorList>
    </citation>
    <scope>NUCLEOTIDE SEQUENCE [LARGE SCALE GENOMIC DNA]</scope>
    <source>
        <strain evidence="9">Lake Konstanz</strain>
    </source>
</reference>
<feature type="transmembrane region" description="Helical" evidence="6">
    <location>
        <begin position="65"/>
        <end position="88"/>
    </location>
</feature>
<dbReference type="AlphaFoldDB" id="A0A0S4IZR9"/>
<dbReference type="PANTHER" id="PTHR42920">
    <property type="entry name" value="OS03G0707200 PROTEIN-RELATED"/>
    <property type="match status" value="1"/>
</dbReference>
<feature type="transmembrane region" description="Helical" evidence="6">
    <location>
        <begin position="253"/>
        <end position="277"/>
    </location>
</feature>
<keyword evidence="9" id="KW-1185">Reference proteome</keyword>
<accession>A0A0S4IZR9</accession>
<evidence type="ECO:0000313" key="9">
    <source>
        <dbReference type="Proteomes" id="UP000051952"/>
    </source>
</evidence>
<comment type="subcellular location">
    <subcellularLocation>
        <location evidence="1">Cell membrane</location>
        <topology evidence="1">Multi-pass membrane protein</topology>
    </subcellularLocation>
</comment>
<dbReference type="OrthoDB" id="1728340at2759"/>
<dbReference type="InterPro" id="IPR037185">
    <property type="entry name" value="EmrE-like"/>
</dbReference>
<dbReference type="GO" id="GO:0005886">
    <property type="term" value="C:plasma membrane"/>
    <property type="evidence" value="ECO:0007669"/>
    <property type="project" value="UniProtKB-SubCell"/>
</dbReference>
<protein>
    <submittedName>
        <fullName evidence="8">Transmembrane protein, putative</fullName>
    </submittedName>
</protein>
<evidence type="ECO:0000256" key="2">
    <source>
        <dbReference type="ARBA" id="ARBA00022475"/>
    </source>
</evidence>
<dbReference type="EMBL" id="CYKH01000931">
    <property type="protein sequence ID" value="CUG68659.1"/>
    <property type="molecule type" value="Genomic_DNA"/>
</dbReference>
<name>A0A0S4IZR9_BODSA</name>
<feature type="transmembrane region" description="Helical" evidence="6">
    <location>
        <begin position="151"/>
        <end position="172"/>
    </location>
</feature>
<feature type="transmembrane region" description="Helical" evidence="6">
    <location>
        <begin position="321"/>
        <end position="340"/>
    </location>
</feature>
<proteinExistence type="predicted"/>
<feature type="transmembrane region" description="Helical" evidence="6">
    <location>
        <begin position="289"/>
        <end position="309"/>
    </location>
</feature>
<evidence type="ECO:0000256" key="6">
    <source>
        <dbReference type="SAM" id="Phobius"/>
    </source>
</evidence>
<evidence type="ECO:0000313" key="8">
    <source>
        <dbReference type="EMBL" id="CUG68659.1"/>
    </source>
</evidence>
<evidence type="ECO:0000259" key="7">
    <source>
        <dbReference type="Pfam" id="PF00892"/>
    </source>
</evidence>
<feature type="domain" description="EamA" evidence="7">
    <location>
        <begin position="222"/>
        <end position="362"/>
    </location>
</feature>
<gene>
    <name evidence="8" type="ORF">BSAL_83195</name>
</gene>
<evidence type="ECO:0000256" key="5">
    <source>
        <dbReference type="ARBA" id="ARBA00023136"/>
    </source>
</evidence>
<dbReference type="InterPro" id="IPR000620">
    <property type="entry name" value="EamA_dom"/>
</dbReference>
<dbReference type="SUPFAM" id="SSF103481">
    <property type="entry name" value="Multidrug resistance efflux transporter EmrE"/>
    <property type="match status" value="2"/>
</dbReference>